<accession>A0ABS3KFJ2</accession>
<organism evidence="2 3">
    <name type="scientific">Roseomonas marmotae</name>
    <dbReference type="NCBI Taxonomy" id="2768161"/>
    <lineage>
        <taxon>Bacteria</taxon>
        <taxon>Pseudomonadati</taxon>
        <taxon>Pseudomonadota</taxon>
        <taxon>Alphaproteobacteria</taxon>
        <taxon>Acetobacterales</taxon>
        <taxon>Roseomonadaceae</taxon>
        <taxon>Roseomonas</taxon>
    </lineage>
</organism>
<evidence type="ECO:0000313" key="2">
    <source>
        <dbReference type="EMBL" id="MBO1075111.1"/>
    </source>
</evidence>
<sequence>MSDTFTTPHTMLIPVAVLAERRPAASPWADWSWRVVEVLEDAPDLPDWTPLRQEERRTLFFAGRSHVALHPSDTSNYKHNLESADPRLWVVLRPVEREPGMALHLVTLDPGEAHLYADVGNDTMESLPLPAFLRVPAQDYVATHHRERDFHKRRRDRADPEALARRPPGGEEP</sequence>
<dbReference type="Pfam" id="PF11749">
    <property type="entry name" value="DUF3305"/>
    <property type="match status" value="1"/>
</dbReference>
<feature type="region of interest" description="Disordered" evidence="1">
    <location>
        <begin position="144"/>
        <end position="173"/>
    </location>
</feature>
<dbReference type="InterPro" id="IPR021736">
    <property type="entry name" value="DUF3305"/>
</dbReference>
<feature type="compositionally biased region" description="Basic and acidic residues" evidence="1">
    <location>
        <begin position="144"/>
        <end position="164"/>
    </location>
</feature>
<comment type="caution">
    <text evidence="2">The sequence shown here is derived from an EMBL/GenBank/DDBJ whole genome shotgun (WGS) entry which is preliminary data.</text>
</comment>
<dbReference type="Proteomes" id="UP001518990">
    <property type="component" value="Unassembled WGS sequence"/>
</dbReference>
<name>A0ABS3KFJ2_9PROT</name>
<keyword evidence="3" id="KW-1185">Reference proteome</keyword>
<evidence type="ECO:0000256" key="1">
    <source>
        <dbReference type="SAM" id="MobiDB-lite"/>
    </source>
</evidence>
<gene>
    <name evidence="2" type="ORF">IAI60_10875</name>
</gene>
<dbReference type="EMBL" id="JACTNF010000010">
    <property type="protein sequence ID" value="MBO1075111.1"/>
    <property type="molecule type" value="Genomic_DNA"/>
</dbReference>
<reference evidence="2 3" key="1">
    <citation type="submission" date="2020-09" db="EMBL/GenBank/DDBJ databases">
        <title>Roseomonas.</title>
        <authorList>
            <person name="Zhu W."/>
        </authorList>
    </citation>
    <scope>NUCLEOTIDE SEQUENCE [LARGE SCALE GENOMIC DNA]</scope>
    <source>
        <strain evidence="2 3">1311</strain>
    </source>
</reference>
<evidence type="ECO:0000313" key="3">
    <source>
        <dbReference type="Proteomes" id="UP001518990"/>
    </source>
</evidence>
<proteinExistence type="predicted"/>
<protein>
    <submittedName>
        <fullName evidence="2">DUF3305 domain-containing protein</fullName>
    </submittedName>
</protein>
<dbReference type="RefSeq" id="WP_207447135.1">
    <property type="nucleotide sequence ID" value="NZ_CP061091.1"/>
</dbReference>